<sequence>MRPTSSSTTARRGPLPSSKARNVALGSVLLVGAALVLTAAHAQTPGSTPAATASARAAAEDPAPRMRLSSSQVQQAFRHIDSNHDGSLTRTEMGVYPRIQRHFERIDTNRDGLLSPAEFEEALQQAS</sequence>
<feature type="domain" description="EF-hand" evidence="2">
    <location>
        <begin position="94"/>
        <end position="127"/>
    </location>
</feature>
<dbReference type="Proteomes" id="UP000008385">
    <property type="component" value="Chromosome"/>
</dbReference>
<dbReference type="CDD" id="cd00051">
    <property type="entry name" value="EFh"/>
    <property type="match status" value="1"/>
</dbReference>
<dbReference type="InterPro" id="IPR002048">
    <property type="entry name" value="EF_hand_dom"/>
</dbReference>
<dbReference type="GO" id="GO:0005509">
    <property type="term" value="F:calcium ion binding"/>
    <property type="evidence" value="ECO:0007669"/>
    <property type="project" value="InterPro"/>
</dbReference>
<dbReference type="InterPro" id="IPR018247">
    <property type="entry name" value="EF_Hand_1_Ca_BS"/>
</dbReference>
<protein>
    <recommendedName>
        <fullName evidence="2">EF-hand domain-containing protein</fullName>
    </recommendedName>
</protein>
<evidence type="ECO:0000259" key="2">
    <source>
        <dbReference type="PROSITE" id="PS50222"/>
    </source>
</evidence>
<keyword evidence="4" id="KW-1185">Reference proteome</keyword>
<evidence type="ECO:0000313" key="3">
    <source>
        <dbReference type="EMBL" id="AEG91149.1"/>
    </source>
</evidence>
<gene>
    <name evidence="3" type="ordered locus">Rta_00880</name>
</gene>
<dbReference type="eggNOG" id="ENOG50339PR">
    <property type="taxonomic scope" value="Bacteria"/>
</dbReference>
<organism evidence="3 4">
    <name type="scientific">Ramlibacter tataouinensis (strain ATCC BAA-407 / DSM 14655 / LMG 21543 / TTB310)</name>
    <dbReference type="NCBI Taxonomy" id="365046"/>
    <lineage>
        <taxon>Bacteria</taxon>
        <taxon>Pseudomonadati</taxon>
        <taxon>Pseudomonadota</taxon>
        <taxon>Betaproteobacteria</taxon>
        <taxon>Burkholderiales</taxon>
        <taxon>Comamonadaceae</taxon>
        <taxon>Ramlibacter</taxon>
    </lineage>
</organism>
<dbReference type="RefSeq" id="WP_013899382.1">
    <property type="nucleotide sequence ID" value="NC_015677.1"/>
</dbReference>
<dbReference type="SUPFAM" id="SSF47473">
    <property type="entry name" value="EF-hand"/>
    <property type="match status" value="1"/>
</dbReference>
<reference evidence="3 4" key="2">
    <citation type="journal article" date="2011" name="PLoS ONE">
        <title>The Cyst-Dividing Bacterium Ramlibacter tataouinensis TTB310 Genome Reveals a Well-Stocked Toolbox for Adaptation to a Desert Environment.</title>
        <authorList>
            <person name="De Luca G."/>
            <person name="Barakat M."/>
            <person name="Ortet P."/>
            <person name="Fochesato S."/>
            <person name="Jourlin-Castelli C."/>
            <person name="Ansaldi M."/>
            <person name="Py B."/>
            <person name="Fichant G."/>
            <person name="Coutinho P.M."/>
            <person name="Voulhoux R."/>
            <person name="Bastien O."/>
            <person name="Marechal E."/>
            <person name="Henrissat B."/>
            <person name="Quentin Y."/>
            <person name="Noirot P."/>
            <person name="Filloux A."/>
            <person name="Mejean V."/>
            <person name="Dubow M.S."/>
            <person name="Barras F."/>
            <person name="Barbe V."/>
            <person name="Weissenbach J."/>
            <person name="Mihalcescu I."/>
            <person name="Vermeglio A."/>
            <person name="Achouak W."/>
            <person name="Heulin T."/>
        </authorList>
    </citation>
    <scope>NUCLEOTIDE SEQUENCE [LARGE SCALE GENOMIC DNA]</scope>
    <source>
        <strain evidence="4">ATCC BAA-407 / DSM 14655 / LMG 21543 / TTB310</strain>
    </source>
</reference>
<dbReference type="KEGG" id="rta:Rta_00880"/>
<dbReference type="STRING" id="365046.Rta_00880"/>
<dbReference type="Gene3D" id="1.10.238.10">
    <property type="entry name" value="EF-hand"/>
    <property type="match status" value="1"/>
</dbReference>
<name>F5Y362_RAMTT</name>
<dbReference type="InterPro" id="IPR011992">
    <property type="entry name" value="EF-hand-dom_pair"/>
</dbReference>
<feature type="region of interest" description="Disordered" evidence="1">
    <location>
        <begin position="43"/>
        <end position="66"/>
    </location>
</feature>
<dbReference type="OrthoDB" id="8914005at2"/>
<reference evidence="4" key="1">
    <citation type="submission" date="2006-01" db="EMBL/GenBank/DDBJ databases">
        <title>Genome of the cyst-dividing bacterium Ramlibacter tataouinensis.</title>
        <authorList>
            <person name="Barakat M."/>
            <person name="Ortet P."/>
            <person name="De Luca G."/>
            <person name="Jourlin-Castelli C."/>
            <person name="Ansaldi M."/>
            <person name="Py B."/>
            <person name="Fichant G."/>
            <person name="Coutinho P."/>
            <person name="Voulhoux R."/>
            <person name="Bastien O."/>
            <person name="Roy S."/>
            <person name="Marechal E."/>
            <person name="Henrissat B."/>
            <person name="Quentin Y."/>
            <person name="Noirot P."/>
            <person name="Filloux A."/>
            <person name="Mejean V."/>
            <person name="DuBow M."/>
            <person name="Barras F."/>
            <person name="Heulin T."/>
        </authorList>
    </citation>
    <scope>NUCLEOTIDE SEQUENCE [LARGE SCALE GENOMIC DNA]</scope>
    <source>
        <strain evidence="4">ATCC BAA-407 / DSM 14655 / LMG 21543 / TTB310</strain>
    </source>
</reference>
<dbReference type="HOGENOM" id="CLU_1968757_0_0_4"/>
<accession>F5Y362</accession>
<dbReference type="EMBL" id="CP000245">
    <property type="protein sequence ID" value="AEG91149.1"/>
    <property type="molecule type" value="Genomic_DNA"/>
</dbReference>
<dbReference type="PROSITE" id="PS00018">
    <property type="entry name" value="EF_HAND_1"/>
    <property type="match status" value="1"/>
</dbReference>
<evidence type="ECO:0000256" key="1">
    <source>
        <dbReference type="SAM" id="MobiDB-lite"/>
    </source>
</evidence>
<evidence type="ECO:0000313" key="4">
    <source>
        <dbReference type="Proteomes" id="UP000008385"/>
    </source>
</evidence>
<feature type="compositionally biased region" description="Low complexity" evidence="1">
    <location>
        <begin position="43"/>
        <end position="57"/>
    </location>
</feature>
<dbReference type="AlphaFoldDB" id="F5Y362"/>
<proteinExistence type="predicted"/>
<dbReference type="PROSITE" id="PS50222">
    <property type="entry name" value="EF_HAND_2"/>
    <property type="match status" value="1"/>
</dbReference>
<dbReference type="Pfam" id="PF13202">
    <property type="entry name" value="EF-hand_5"/>
    <property type="match status" value="2"/>
</dbReference>